<feature type="region of interest" description="Disordered" evidence="2">
    <location>
        <begin position="476"/>
        <end position="503"/>
    </location>
</feature>
<evidence type="ECO:0000259" key="3">
    <source>
        <dbReference type="PROSITE" id="PS50103"/>
    </source>
</evidence>
<feature type="zinc finger region" description="C3H1-type" evidence="1">
    <location>
        <begin position="372"/>
        <end position="412"/>
    </location>
</feature>
<gene>
    <name evidence="4" type="ORF">IE81DRAFT_329085</name>
</gene>
<evidence type="ECO:0000313" key="5">
    <source>
        <dbReference type="Proteomes" id="UP000245783"/>
    </source>
</evidence>
<feature type="domain" description="C3H1-type" evidence="3">
    <location>
        <begin position="372"/>
        <end position="412"/>
    </location>
</feature>
<feature type="compositionally biased region" description="Polar residues" evidence="2">
    <location>
        <begin position="563"/>
        <end position="587"/>
    </location>
</feature>
<reference evidence="4 5" key="1">
    <citation type="journal article" date="2018" name="Mol. Biol. Evol.">
        <title>Broad Genomic Sampling Reveals a Smut Pathogenic Ancestry of the Fungal Clade Ustilaginomycotina.</title>
        <authorList>
            <person name="Kijpornyongpan T."/>
            <person name="Mondo S.J."/>
            <person name="Barry K."/>
            <person name="Sandor L."/>
            <person name="Lee J."/>
            <person name="Lipzen A."/>
            <person name="Pangilinan J."/>
            <person name="LaButti K."/>
            <person name="Hainaut M."/>
            <person name="Henrissat B."/>
            <person name="Grigoriev I.V."/>
            <person name="Spatafora J.W."/>
            <person name="Aime M.C."/>
        </authorList>
    </citation>
    <scope>NUCLEOTIDE SEQUENCE [LARGE SCALE GENOMIC DNA]</scope>
    <source>
        <strain evidence="4 5">MCA 4658</strain>
    </source>
</reference>
<keyword evidence="5" id="KW-1185">Reference proteome</keyword>
<dbReference type="Proteomes" id="UP000245783">
    <property type="component" value="Unassembled WGS sequence"/>
</dbReference>
<dbReference type="OrthoDB" id="250836at2759"/>
<dbReference type="GeneID" id="37036996"/>
<dbReference type="GO" id="GO:0008270">
    <property type="term" value="F:zinc ion binding"/>
    <property type="evidence" value="ECO:0007669"/>
    <property type="project" value="UniProtKB-KW"/>
</dbReference>
<feature type="region of interest" description="Disordered" evidence="2">
    <location>
        <begin position="908"/>
        <end position="948"/>
    </location>
</feature>
<proteinExistence type="predicted"/>
<sequence length="948" mass="101687">MADTGLLPSSPAESEMQEPVFGIRAASSHKHRPSSSIIKVTRFSKHSPRARSNFQANSTLGYDPRQSSFIETSSHIRDWLCTSSNVHVGCDIKHTHHASRTTWVRITIELECHRACCARHFGALFGNSSSHKAELSTKEEKRTSGCGRYALQMASHWGSSVHPGAQNVVAMEASSSTSAVATHGAIPMGQANAEAPSEPRSVGRETNPYNVGGVPCASTELDGIAGSTTQSPIGEASAAASGSFKHRSGPASAVQSRVDQSSEEPEVCLMCQNPLPEVAAMSPVCDHFACVPCYTTWRKSKGRKDIKSNVATNVHKIAGTCESIDLHALAKLIFLTSTLRIFRHSLHDSIPTRERLRTGPAKDAFIANWLEQHSRTTCRHFQRTLRKTRAKYKLDRPDCPFGDQCQFAHELDPGSGIRQALGYNIVGAPRLKNNERKHGYERYKVVVGPSSFSKSIAAEAGDGAPQETIPAQVEASAATSATAAGDASVHPEPTGTDIPAGNREAIGDDGIWALTTLDSATDSTVTAAGDASVDPVDPVDPEAMETDNPAGDRLAIGDDGSWRLTTLESTTNSSAGAVGTESATQAPTPMDVDAPLSTATTAAITDAQLSPSAQGAQDPDIIVGTATPPANASSPHNRPTAAPVAERTDYSQVVPDRFLSRELAKYHSAYMGGAISFDRAKTLLHAAVFRASTRAVPRDLWSTQIGVVSTALFVHLEQGGRMIPDAATRRRRLLEAAYRGEDIPQGSLGPNTVPDVPVARRKGRNLRRTRITHTAGHAEPRETTTVIDGGPAITALIEFAALELGDPLLWVPRILRIPTRRASDAAMDEDYGPRATCPPSNVTIMAQAVQVALTFVPRPVRIASQFGVPVKSSAPPVPTPLPPSIGLSAIKRWIEGLPPRVQRYLAARRPEYRPPDTENAVPGPNQRNNNVREESYLKPARQHIGQTW</sequence>
<dbReference type="PROSITE" id="PS50103">
    <property type="entry name" value="ZF_C3H1"/>
    <property type="match status" value="1"/>
</dbReference>
<feature type="region of interest" description="Disordered" evidence="2">
    <location>
        <begin position="609"/>
        <end position="648"/>
    </location>
</feature>
<keyword evidence="1" id="KW-0862">Zinc</keyword>
<keyword evidence="1" id="KW-0479">Metal-binding</keyword>
<feature type="compositionally biased region" description="Polar residues" evidence="2">
    <location>
        <begin position="628"/>
        <end position="637"/>
    </location>
</feature>
<keyword evidence="1" id="KW-0863">Zinc-finger</keyword>
<dbReference type="InterPro" id="IPR000571">
    <property type="entry name" value="Znf_CCCH"/>
</dbReference>
<evidence type="ECO:0000256" key="1">
    <source>
        <dbReference type="PROSITE-ProRule" id="PRU00723"/>
    </source>
</evidence>
<dbReference type="EMBL" id="KZ819364">
    <property type="protein sequence ID" value="PWN44121.1"/>
    <property type="molecule type" value="Genomic_DNA"/>
</dbReference>
<dbReference type="AlphaFoldDB" id="A0A316W5X0"/>
<feature type="region of interest" description="Disordered" evidence="2">
    <location>
        <begin position="224"/>
        <end position="259"/>
    </location>
</feature>
<feature type="region of interest" description="Disordered" evidence="2">
    <location>
        <begin position="525"/>
        <end position="594"/>
    </location>
</feature>
<dbReference type="InParanoid" id="A0A316W5X0"/>
<name>A0A316W5X0_9BASI</name>
<evidence type="ECO:0000256" key="2">
    <source>
        <dbReference type="SAM" id="MobiDB-lite"/>
    </source>
</evidence>
<evidence type="ECO:0000313" key="4">
    <source>
        <dbReference type="EMBL" id="PWN44121.1"/>
    </source>
</evidence>
<dbReference type="RefSeq" id="XP_025371281.1">
    <property type="nucleotide sequence ID" value="XM_025515126.1"/>
</dbReference>
<organism evidence="4 5">
    <name type="scientific">Ceraceosorus guamensis</name>
    <dbReference type="NCBI Taxonomy" id="1522189"/>
    <lineage>
        <taxon>Eukaryota</taxon>
        <taxon>Fungi</taxon>
        <taxon>Dikarya</taxon>
        <taxon>Basidiomycota</taxon>
        <taxon>Ustilaginomycotina</taxon>
        <taxon>Exobasidiomycetes</taxon>
        <taxon>Ceraceosorales</taxon>
        <taxon>Ceraceosoraceae</taxon>
        <taxon>Ceraceosorus</taxon>
    </lineage>
</organism>
<accession>A0A316W5X0</accession>
<dbReference type="STRING" id="1522189.A0A316W5X0"/>
<protein>
    <recommendedName>
        <fullName evidence="3">C3H1-type domain-containing protein</fullName>
    </recommendedName>
</protein>